<organism evidence="2 3">
    <name type="scientific">Fusarium oxysporum f. sp. rapae</name>
    <dbReference type="NCBI Taxonomy" id="485398"/>
    <lineage>
        <taxon>Eukaryota</taxon>
        <taxon>Fungi</taxon>
        <taxon>Dikarya</taxon>
        <taxon>Ascomycota</taxon>
        <taxon>Pezizomycotina</taxon>
        <taxon>Sordariomycetes</taxon>
        <taxon>Hypocreomycetidae</taxon>
        <taxon>Hypocreales</taxon>
        <taxon>Nectriaceae</taxon>
        <taxon>Fusarium</taxon>
        <taxon>Fusarium oxysporum species complex</taxon>
    </lineage>
</organism>
<evidence type="ECO:0000256" key="1">
    <source>
        <dbReference type="ARBA" id="ARBA00023242"/>
    </source>
</evidence>
<name>A0A8J5TXJ0_FUSOX</name>
<evidence type="ECO:0000313" key="2">
    <source>
        <dbReference type="EMBL" id="KAG7403327.1"/>
    </source>
</evidence>
<dbReference type="InterPro" id="IPR021858">
    <property type="entry name" value="Fun_TF"/>
</dbReference>
<comment type="caution">
    <text evidence="2">The sequence shown here is derived from an EMBL/GenBank/DDBJ whole genome shotgun (WGS) entry which is preliminary data.</text>
</comment>
<sequence>MNTIDRRLFEFYLKNWCPGRSVLSDTNLWLKDLAPMHKNEGILHAIQSLAGIYIYDYVPDERIRQRVNQLYVMADRHLRMLLNAPESREIGKGQEVITMAVLLSMQDVVLTERHRKKPHMPRWLAGFKHAADFLRATDPSQRYWDDPNTQCDSLRTSHSIIVGRGVILAQPMMALPAPETMNPEEESDRFRWLTYGSEKDMLPRNHPDVLAKLEDLAKCIKIMPTSGPHFTAQAPLLPVFFLGLLATTPEHKNIAKDWFESVVSTPVRSTVPPLYEALKRIWKWIHEEVPIQSDPTDLTKAICGRVPWWEYVVAKLLHEEEETLCLT</sequence>
<keyword evidence="1" id="KW-0539">Nucleus</keyword>
<evidence type="ECO:0000313" key="3">
    <source>
        <dbReference type="Proteomes" id="UP000694050"/>
    </source>
</evidence>
<gene>
    <name evidence="2" type="ORF">Forpe1208_v016425</name>
</gene>
<dbReference type="AlphaFoldDB" id="A0A8J5TXJ0"/>
<accession>A0A8J5TXJ0</accession>
<dbReference type="Pfam" id="PF11951">
    <property type="entry name" value="Fungal_trans_2"/>
    <property type="match status" value="2"/>
</dbReference>
<dbReference type="Proteomes" id="UP000694050">
    <property type="component" value="Unassembled WGS sequence"/>
</dbReference>
<dbReference type="EMBL" id="JAELUQ010000015">
    <property type="protein sequence ID" value="KAG7403327.1"/>
    <property type="molecule type" value="Genomic_DNA"/>
</dbReference>
<proteinExistence type="predicted"/>
<protein>
    <submittedName>
        <fullName evidence="2">Uncharacterized protein</fullName>
    </submittedName>
</protein>
<reference evidence="2" key="1">
    <citation type="submission" date="2021-04" db="EMBL/GenBank/DDBJ databases">
        <title>First draft genome resource for Brassicaceae pathogens Fusarium oxysporum f. sp. raphani and Fusarium oxysporum f. sp. rapae.</title>
        <authorList>
            <person name="Asai S."/>
        </authorList>
    </citation>
    <scope>NUCLEOTIDE SEQUENCE</scope>
    <source>
        <strain evidence="2">Tf1208</strain>
    </source>
</reference>